<keyword evidence="4" id="KW-1185">Reference proteome</keyword>
<dbReference type="AlphaFoldDB" id="A0A0N4Y863"/>
<protein>
    <submittedName>
        <fullName evidence="5">Protein kinase domain-containing protein</fullName>
    </submittedName>
</protein>
<reference evidence="3 4" key="2">
    <citation type="submission" date="2018-11" db="EMBL/GenBank/DDBJ databases">
        <authorList>
            <consortium name="Pathogen Informatics"/>
        </authorList>
    </citation>
    <scope>NUCLEOTIDE SEQUENCE [LARGE SCALE GENOMIC DNA]</scope>
</reference>
<evidence type="ECO:0000313" key="5">
    <source>
        <dbReference type="WBParaSite" id="NBR_0001239101-mRNA-1"/>
    </source>
</evidence>
<dbReference type="Proteomes" id="UP000271162">
    <property type="component" value="Unassembled WGS sequence"/>
</dbReference>
<evidence type="ECO:0000313" key="3">
    <source>
        <dbReference type="EMBL" id="VDL75981.1"/>
    </source>
</evidence>
<dbReference type="STRING" id="27835.A0A0N4Y863"/>
<dbReference type="InterPro" id="IPR000719">
    <property type="entry name" value="Prot_kinase_dom"/>
</dbReference>
<dbReference type="EMBL" id="UYSL01020743">
    <property type="protein sequence ID" value="VDL75981.1"/>
    <property type="molecule type" value="Genomic_DNA"/>
</dbReference>
<accession>A0A0N4Y863</accession>
<evidence type="ECO:0000256" key="1">
    <source>
        <dbReference type="SAM" id="MobiDB-lite"/>
    </source>
</evidence>
<feature type="compositionally biased region" description="Basic and acidic residues" evidence="1">
    <location>
        <begin position="359"/>
        <end position="369"/>
    </location>
</feature>
<proteinExistence type="predicted"/>
<dbReference type="GO" id="GO:0005524">
    <property type="term" value="F:ATP binding"/>
    <property type="evidence" value="ECO:0007669"/>
    <property type="project" value="InterPro"/>
</dbReference>
<reference evidence="5" key="1">
    <citation type="submission" date="2017-02" db="UniProtKB">
        <authorList>
            <consortium name="WormBaseParasite"/>
        </authorList>
    </citation>
    <scope>IDENTIFICATION</scope>
</reference>
<organism evidence="5">
    <name type="scientific">Nippostrongylus brasiliensis</name>
    <name type="common">Rat hookworm</name>
    <dbReference type="NCBI Taxonomy" id="27835"/>
    <lineage>
        <taxon>Eukaryota</taxon>
        <taxon>Metazoa</taxon>
        <taxon>Ecdysozoa</taxon>
        <taxon>Nematoda</taxon>
        <taxon>Chromadorea</taxon>
        <taxon>Rhabditida</taxon>
        <taxon>Rhabditina</taxon>
        <taxon>Rhabditomorpha</taxon>
        <taxon>Strongyloidea</taxon>
        <taxon>Heligmosomidae</taxon>
        <taxon>Nippostrongylus</taxon>
    </lineage>
</organism>
<dbReference type="InterPro" id="IPR050235">
    <property type="entry name" value="CK1_Ser-Thr_kinase"/>
</dbReference>
<evidence type="ECO:0000259" key="2">
    <source>
        <dbReference type="PROSITE" id="PS50011"/>
    </source>
</evidence>
<feature type="region of interest" description="Disordered" evidence="1">
    <location>
        <begin position="326"/>
        <end position="369"/>
    </location>
</feature>
<dbReference type="OMA" id="AMKVEPF"/>
<gene>
    <name evidence="3" type="ORF">NBR_LOCUS12392</name>
</gene>
<name>A0A0N4Y863_NIPBR</name>
<sequence>HIDPGLSAYRSTADGRFHGRHAIPCEKWGRLEEPRRIFIAFASHSIPTETFPKARAAMKIEPLMKCKDDEILKMEIFVLKKIQNSRHVCRCLASGKTDSYTFVVMSLLGKELSDIRRRLPNRKISLPSTLRIAIQVVKALEDLHEAGFVHRDVKPSNLAMGLANKQVVYVFDFGLARQILIPDAEGRLKLREPRNKVMFRGTVRYCSLNVHQYKEQGRHDDLYGALFSMIECLTGTLPWKGMVRKEAGKIKEGTTDDALCKGCPPSFLEMAKSLRKLTYQDVPPYKTYMEKLKQDLPPKLKMTDPYEWNKAGEKLLLSEAEVVKSDKAEADKGDNNTVNEVDESVVTEERNTYSVDQDDFAKEDTLEGL</sequence>
<dbReference type="SUPFAM" id="SSF56112">
    <property type="entry name" value="Protein kinase-like (PK-like)"/>
    <property type="match status" value="1"/>
</dbReference>
<dbReference type="Pfam" id="PF00069">
    <property type="entry name" value="Pkinase"/>
    <property type="match status" value="1"/>
</dbReference>
<dbReference type="PROSITE" id="PS50011">
    <property type="entry name" value="PROTEIN_KINASE_DOM"/>
    <property type="match status" value="1"/>
</dbReference>
<dbReference type="InterPro" id="IPR011009">
    <property type="entry name" value="Kinase-like_dom_sf"/>
</dbReference>
<dbReference type="Gene3D" id="1.10.510.10">
    <property type="entry name" value="Transferase(Phosphotransferase) domain 1"/>
    <property type="match status" value="1"/>
</dbReference>
<dbReference type="GO" id="GO:0004672">
    <property type="term" value="F:protein kinase activity"/>
    <property type="evidence" value="ECO:0007669"/>
    <property type="project" value="InterPro"/>
</dbReference>
<dbReference type="PANTHER" id="PTHR11909">
    <property type="entry name" value="CASEIN KINASE-RELATED"/>
    <property type="match status" value="1"/>
</dbReference>
<feature type="domain" description="Protein kinase" evidence="2">
    <location>
        <begin position="17"/>
        <end position="300"/>
    </location>
</feature>
<dbReference type="SMART" id="SM00220">
    <property type="entry name" value="S_TKc"/>
    <property type="match status" value="1"/>
</dbReference>
<dbReference type="FunFam" id="1.10.510.10:FF:000855">
    <property type="entry name" value="Protein kinase"/>
    <property type="match status" value="1"/>
</dbReference>
<evidence type="ECO:0000313" key="4">
    <source>
        <dbReference type="Proteomes" id="UP000271162"/>
    </source>
</evidence>
<dbReference type="WBParaSite" id="NBR_0001239101-mRNA-1">
    <property type="protein sequence ID" value="NBR_0001239101-mRNA-1"/>
    <property type="gene ID" value="NBR_0001239101"/>
</dbReference>